<accession>A0A653D1G4</accession>
<gene>
    <name evidence="1" type="ORF">CALMAC_LOCUS13598</name>
</gene>
<dbReference type="PANTHER" id="PTHR11008">
    <property type="entry name" value="PROTEIN TAKEOUT-LIKE PROTEIN"/>
    <property type="match status" value="1"/>
</dbReference>
<sequence>MRFQLLFFYVENTDLEDSLADLINKTLNASDILINGLKKTYASVIKVDEKKKMADITLNVRNAIGNFDYTMDALAMDLVPLYGSGNINVVYKDLSVAIRVPTSLDNFKNATFLFNIGTSVFNTRGILNNPEFSALLNTALNDNFAIFVNHNNKVISKLIVFIIQKIYGGELYSDDGYLALDSKDFVI</sequence>
<dbReference type="AlphaFoldDB" id="A0A653D1G4"/>
<evidence type="ECO:0000313" key="1">
    <source>
        <dbReference type="EMBL" id="VEN53964.1"/>
    </source>
</evidence>
<organism evidence="1 2">
    <name type="scientific">Callosobruchus maculatus</name>
    <name type="common">Southern cowpea weevil</name>
    <name type="synonym">Pulse bruchid</name>
    <dbReference type="NCBI Taxonomy" id="64391"/>
    <lineage>
        <taxon>Eukaryota</taxon>
        <taxon>Metazoa</taxon>
        <taxon>Ecdysozoa</taxon>
        <taxon>Arthropoda</taxon>
        <taxon>Hexapoda</taxon>
        <taxon>Insecta</taxon>
        <taxon>Pterygota</taxon>
        <taxon>Neoptera</taxon>
        <taxon>Endopterygota</taxon>
        <taxon>Coleoptera</taxon>
        <taxon>Polyphaga</taxon>
        <taxon>Cucujiformia</taxon>
        <taxon>Chrysomeloidea</taxon>
        <taxon>Chrysomelidae</taxon>
        <taxon>Bruchinae</taxon>
        <taxon>Bruchini</taxon>
        <taxon>Callosobruchus</taxon>
    </lineage>
</organism>
<name>A0A653D1G4_CALMS</name>
<protein>
    <recommendedName>
        <fullName evidence="3">Lipid-binding serum glycoprotein N-terminal domain-containing protein</fullName>
    </recommendedName>
</protein>
<dbReference type="Pfam" id="PF06585">
    <property type="entry name" value="JHBP"/>
    <property type="match status" value="1"/>
</dbReference>
<keyword evidence="2" id="KW-1185">Reference proteome</keyword>
<dbReference type="InterPro" id="IPR038606">
    <property type="entry name" value="To_sf"/>
</dbReference>
<dbReference type="Gene3D" id="3.15.10.30">
    <property type="entry name" value="Haemolymph juvenile hormone binding protein"/>
    <property type="match status" value="1"/>
</dbReference>
<evidence type="ECO:0008006" key="3">
    <source>
        <dbReference type="Google" id="ProtNLM"/>
    </source>
</evidence>
<evidence type="ECO:0000313" key="2">
    <source>
        <dbReference type="Proteomes" id="UP000410492"/>
    </source>
</evidence>
<dbReference type="Proteomes" id="UP000410492">
    <property type="component" value="Unassembled WGS sequence"/>
</dbReference>
<dbReference type="GO" id="GO:0005615">
    <property type="term" value="C:extracellular space"/>
    <property type="evidence" value="ECO:0007669"/>
    <property type="project" value="TreeGrafter"/>
</dbReference>
<dbReference type="EMBL" id="CAACVG010009718">
    <property type="protein sequence ID" value="VEN53964.1"/>
    <property type="molecule type" value="Genomic_DNA"/>
</dbReference>
<proteinExistence type="predicted"/>
<dbReference type="InterPro" id="IPR010562">
    <property type="entry name" value="Haemolymph_juvenile_hormone-bd"/>
</dbReference>
<dbReference type="PANTHER" id="PTHR11008:SF29">
    <property type="entry name" value="IP17226P"/>
    <property type="match status" value="1"/>
</dbReference>
<dbReference type="OrthoDB" id="6747947at2759"/>
<reference evidence="1 2" key="1">
    <citation type="submission" date="2019-01" db="EMBL/GenBank/DDBJ databases">
        <authorList>
            <person name="Sayadi A."/>
        </authorList>
    </citation>
    <scope>NUCLEOTIDE SEQUENCE [LARGE SCALE GENOMIC DNA]</scope>
</reference>